<dbReference type="GO" id="GO:0006364">
    <property type="term" value="P:rRNA processing"/>
    <property type="evidence" value="ECO:0007669"/>
    <property type="project" value="UniProtKB-KW"/>
</dbReference>
<comment type="caution">
    <text evidence="8">The sequence shown here is derived from an EMBL/GenBank/DDBJ whole genome shotgun (WGS) entry which is preliminary data.</text>
</comment>
<keyword evidence="5" id="KW-0687">Ribonucleoprotein</keyword>
<organism evidence="8 9">
    <name type="scientific">Acer saccharum</name>
    <name type="common">Sugar maple</name>
    <dbReference type="NCBI Taxonomy" id="4024"/>
    <lineage>
        <taxon>Eukaryota</taxon>
        <taxon>Viridiplantae</taxon>
        <taxon>Streptophyta</taxon>
        <taxon>Embryophyta</taxon>
        <taxon>Tracheophyta</taxon>
        <taxon>Spermatophyta</taxon>
        <taxon>Magnoliopsida</taxon>
        <taxon>eudicotyledons</taxon>
        <taxon>Gunneridae</taxon>
        <taxon>Pentapetalae</taxon>
        <taxon>rosids</taxon>
        <taxon>malvids</taxon>
        <taxon>Sapindales</taxon>
        <taxon>Sapindaceae</taxon>
        <taxon>Hippocastanoideae</taxon>
        <taxon>Acereae</taxon>
        <taxon>Acer</taxon>
    </lineage>
</organism>
<dbReference type="GO" id="GO:0034457">
    <property type="term" value="C:Mpp10 complex"/>
    <property type="evidence" value="ECO:0007669"/>
    <property type="project" value="InterPro"/>
</dbReference>
<dbReference type="GO" id="GO:0005732">
    <property type="term" value="C:sno(s)RNA-containing ribonucleoprotein complex"/>
    <property type="evidence" value="ECO:0007669"/>
    <property type="project" value="InterPro"/>
</dbReference>
<dbReference type="AlphaFoldDB" id="A0AA39SJC0"/>
<evidence type="ECO:0000313" key="8">
    <source>
        <dbReference type="EMBL" id="KAK0599191.1"/>
    </source>
</evidence>
<dbReference type="Proteomes" id="UP001168877">
    <property type="component" value="Unassembled WGS sequence"/>
</dbReference>
<evidence type="ECO:0000256" key="5">
    <source>
        <dbReference type="ARBA" id="ARBA00023274"/>
    </source>
</evidence>
<keyword evidence="3" id="KW-0698">rRNA processing</keyword>
<dbReference type="Pfam" id="PF04006">
    <property type="entry name" value="Mpp10"/>
    <property type="match status" value="1"/>
</dbReference>
<feature type="compositionally biased region" description="Basic and acidic residues" evidence="7">
    <location>
        <begin position="64"/>
        <end position="79"/>
    </location>
</feature>
<feature type="compositionally biased region" description="Basic and acidic residues" evidence="7">
    <location>
        <begin position="89"/>
        <end position="112"/>
    </location>
</feature>
<dbReference type="PANTHER" id="PTHR17039">
    <property type="entry name" value="U3 SMALL NUCLEOLAR RIBONUCLEOPROTEIN PROTEIN MPP10"/>
    <property type="match status" value="1"/>
</dbReference>
<proteinExistence type="inferred from homology"/>
<dbReference type="GO" id="GO:0032040">
    <property type="term" value="C:small-subunit processome"/>
    <property type="evidence" value="ECO:0007669"/>
    <property type="project" value="TreeGrafter"/>
</dbReference>
<protein>
    <submittedName>
        <fullName evidence="8">Uncharacterized protein</fullName>
    </submittedName>
</protein>
<evidence type="ECO:0000313" key="9">
    <source>
        <dbReference type="Proteomes" id="UP001168877"/>
    </source>
</evidence>
<keyword evidence="9" id="KW-1185">Reference proteome</keyword>
<evidence type="ECO:0000256" key="2">
    <source>
        <dbReference type="ARBA" id="ARBA00022517"/>
    </source>
</evidence>
<evidence type="ECO:0000256" key="6">
    <source>
        <dbReference type="ARBA" id="ARBA00029455"/>
    </source>
</evidence>
<evidence type="ECO:0000256" key="1">
    <source>
        <dbReference type="ARBA" id="ARBA00004604"/>
    </source>
</evidence>
<keyword evidence="2" id="KW-0690">Ribosome biogenesis</keyword>
<feature type="region of interest" description="Disordered" evidence="7">
    <location>
        <begin position="64"/>
        <end position="112"/>
    </location>
</feature>
<evidence type="ECO:0000256" key="3">
    <source>
        <dbReference type="ARBA" id="ARBA00022552"/>
    </source>
</evidence>
<dbReference type="EMBL" id="JAUESC010000003">
    <property type="protein sequence ID" value="KAK0599191.1"/>
    <property type="molecule type" value="Genomic_DNA"/>
</dbReference>
<accession>A0AA39SJC0</accession>
<reference evidence="8" key="2">
    <citation type="submission" date="2023-06" db="EMBL/GenBank/DDBJ databases">
        <authorList>
            <person name="Swenson N.G."/>
            <person name="Wegrzyn J.L."/>
            <person name="Mcevoy S.L."/>
        </authorList>
    </citation>
    <scope>NUCLEOTIDE SEQUENCE</scope>
    <source>
        <strain evidence="8">NS2018</strain>
        <tissue evidence="8">Leaf</tissue>
    </source>
</reference>
<reference evidence="8" key="1">
    <citation type="journal article" date="2022" name="Plant J.">
        <title>Strategies of tolerance reflected in two North American maple genomes.</title>
        <authorList>
            <person name="McEvoy S.L."/>
            <person name="Sezen U.U."/>
            <person name="Trouern-Trend A."/>
            <person name="McMahon S.M."/>
            <person name="Schaberg P.G."/>
            <person name="Yang J."/>
            <person name="Wegrzyn J.L."/>
            <person name="Swenson N.G."/>
        </authorList>
    </citation>
    <scope>NUCLEOTIDE SEQUENCE</scope>
    <source>
        <strain evidence="8">NS2018</strain>
    </source>
</reference>
<comment type="subcellular location">
    <subcellularLocation>
        <location evidence="1">Nucleus</location>
        <location evidence="1">Nucleolus</location>
    </subcellularLocation>
</comment>
<name>A0AA39SJC0_ACESA</name>
<dbReference type="InterPro" id="IPR012173">
    <property type="entry name" value="Mpp10"/>
</dbReference>
<comment type="similarity">
    <text evidence="6">Belongs to the MPP10 family.</text>
</comment>
<sequence>MLFKKLCLKLDALSHFHFTPKPVIEDMSIQMNVPTLAMEEIAHIAVSDAVMLALEEVFSGKGDVKEETELTQADRERKRANMKKKFKAKATERSAKRARDNTLLNHNDDKEE</sequence>
<evidence type="ECO:0000256" key="7">
    <source>
        <dbReference type="SAM" id="MobiDB-lite"/>
    </source>
</evidence>
<evidence type="ECO:0000256" key="4">
    <source>
        <dbReference type="ARBA" id="ARBA00023242"/>
    </source>
</evidence>
<dbReference type="PANTHER" id="PTHR17039:SF0">
    <property type="entry name" value="U3 SMALL NUCLEOLAR RIBONUCLEOPROTEIN PROTEIN MPP10"/>
    <property type="match status" value="1"/>
</dbReference>
<gene>
    <name evidence="8" type="ORF">LWI29_003094</name>
</gene>
<keyword evidence="4" id="KW-0539">Nucleus</keyword>